<dbReference type="GO" id="GO:0046872">
    <property type="term" value="F:metal ion binding"/>
    <property type="evidence" value="ECO:0007669"/>
    <property type="project" value="UniProtKB-KW"/>
</dbReference>
<dbReference type="Pfam" id="PF03171">
    <property type="entry name" value="2OG-FeII_Oxy"/>
    <property type="match status" value="1"/>
</dbReference>
<proteinExistence type="inferred from homology"/>
<dbReference type="PRINTS" id="PR00682">
    <property type="entry name" value="IPNSYNTHASE"/>
</dbReference>
<dbReference type="InterPro" id="IPR005123">
    <property type="entry name" value="Oxoglu/Fe-dep_dioxygenase_dom"/>
</dbReference>
<evidence type="ECO:0000256" key="1">
    <source>
        <dbReference type="ARBA" id="ARBA00008056"/>
    </source>
</evidence>
<sequence length="350" mass="40299">MFNHTLPNVPHYEPAPPTKASLEYIDLEIIDFSKADTEEGRAALADQVKKGLRNQGFLYIVNHGYTQEETTRMFDIADVHFSCIPDDEKRKYTANMFETGSEAGFKPRKYWETSGIPDHIEQYSYNRGVDMPEHPEALFPLLPEVDKLYNFSHFNVVYTILRLIARGLELPEDTLVNKHNWDHCNDCSIKFLKYHPSTDEAKLLLNGHTDYGTITMLWSQPVAGLQIQTHEGEWRWIRHMDNAIVINIGDAMEFLTGGYYKATIHRVVQSPEDQRQYPRLGSIYFARADNDVTLVPLVESPVLQREGIERRWDDSHAPTMIKWGKERVMAFGKQGVDKVIISGVSVGYYE</sequence>
<feature type="domain" description="Fe2OG dioxygenase" evidence="6">
    <location>
        <begin position="180"/>
        <end position="288"/>
    </location>
</feature>
<dbReference type="PROSITE" id="PS51471">
    <property type="entry name" value="FE2OG_OXY"/>
    <property type="match status" value="1"/>
</dbReference>
<evidence type="ECO:0000259" key="6">
    <source>
        <dbReference type="PROSITE" id="PS51471"/>
    </source>
</evidence>
<keyword evidence="8" id="KW-1185">Reference proteome</keyword>
<dbReference type="PANTHER" id="PTHR10209">
    <property type="entry name" value="OXIDOREDUCTASE, 2OG-FE II OXYGENASE FAMILY PROTEIN"/>
    <property type="match status" value="1"/>
</dbReference>
<evidence type="ECO:0000313" key="7">
    <source>
        <dbReference type="EMBL" id="OAX38740.1"/>
    </source>
</evidence>
<dbReference type="Pfam" id="PF14226">
    <property type="entry name" value="DIOX_N"/>
    <property type="match status" value="1"/>
</dbReference>
<evidence type="ECO:0000256" key="4">
    <source>
        <dbReference type="ARBA" id="ARBA00023004"/>
    </source>
</evidence>
<dbReference type="AlphaFoldDB" id="A0A1B7N1J9"/>
<dbReference type="InParanoid" id="A0A1B7N1J9"/>
<dbReference type="InterPro" id="IPR026992">
    <property type="entry name" value="DIOX_N"/>
</dbReference>
<dbReference type="GO" id="GO:0016491">
    <property type="term" value="F:oxidoreductase activity"/>
    <property type="evidence" value="ECO:0007669"/>
    <property type="project" value="UniProtKB-KW"/>
</dbReference>
<dbReference type="STRING" id="1314800.A0A1B7N1J9"/>
<dbReference type="SUPFAM" id="SSF51197">
    <property type="entry name" value="Clavaminate synthase-like"/>
    <property type="match status" value="1"/>
</dbReference>
<evidence type="ECO:0000256" key="5">
    <source>
        <dbReference type="RuleBase" id="RU003682"/>
    </source>
</evidence>
<dbReference type="InterPro" id="IPR044861">
    <property type="entry name" value="IPNS-like_FE2OG_OXY"/>
</dbReference>
<gene>
    <name evidence="7" type="ORF">K503DRAFT_740698</name>
</gene>
<reference evidence="7 8" key="1">
    <citation type="submission" date="2016-06" db="EMBL/GenBank/DDBJ databases">
        <title>Comparative genomics of the ectomycorrhizal sister species Rhizopogon vinicolor and Rhizopogon vesiculosus (Basidiomycota: Boletales) reveals a divergence of the mating type B locus.</title>
        <authorList>
            <consortium name="DOE Joint Genome Institute"/>
            <person name="Mujic A.B."/>
            <person name="Kuo A."/>
            <person name="Tritt A."/>
            <person name="Lipzen A."/>
            <person name="Chen C."/>
            <person name="Johnson J."/>
            <person name="Sharma A."/>
            <person name="Barry K."/>
            <person name="Grigoriev I.V."/>
            <person name="Spatafora J.W."/>
        </authorList>
    </citation>
    <scope>NUCLEOTIDE SEQUENCE [LARGE SCALE GENOMIC DNA]</scope>
    <source>
        <strain evidence="7 8">AM-OR11-026</strain>
    </source>
</reference>
<name>A0A1B7N1J9_9AGAM</name>
<accession>A0A1B7N1J9</accession>
<dbReference type="Proteomes" id="UP000092154">
    <property type="component" value="Unassembled WGS sequence"/>
</dbReference>
<keyword evidence="4 5" id="KW-0408">Iron</keyword>
<organism evidence="7 8">
    <name type="scientific">Rhizopogon vinicolor AM-OR11-026</name>
    <dbReference type="NCBI Taxonomy" id="1314800"/>
    <lineage>
        <taxon>Eukaryota</taxon>
        <taxon>Fungi</taxon>
        <taxon>Dikarya</taxon>
        <taxon>Basidiomycota</taxon>
        <taxon>Agaricomycotina</taxon>
        <taxon>Agaricomycetes</taxon>
        <taxon>Agaricomycetidae</taxon>
        <taxon>Boletales</taxon>
        <taxon>Suillineae</taxon>
        <taxon>Rhizopogonaceae</taxon>
        <taxon>Rhizopogon</taxon>
    </lineage>
</organism>
<evidence type="ECO:0000256" key="2">
    <source>
        <dbReference type="ARBA" id="ARBA00022723"/>
    </source>
</evidence>
<evidence type="ECO:0000313" key="8">
    <source>
        <dbReference type="Proteomes" id="UP000092154"/>
    </source>
</evidence>
<dbReference type="PANTHER" id="PTHR10209:SF867">
    <property type="entry name" value="2-OXOGLUTARATE (2OG) AND FE(II)-DEPENDENT OXYGENASE SUPERFAMILY PROTEIN"/>
    <property type="match status" value="1"/>
</dbReference>
<comment type="similarity">
    <text evidence="1 5">Belongs to the iron/ascorbate-dependent oxidoreductase family.</text>
</comment>
<dbReference type="EMBL" id="KV448279">
    <property type="protein sequence ID" value="OAX38740.1"/>
    <property type="molecule type" value="Genomic_DNA"/>
</dbReference>
<keyword evidence="3 5" id="KW-0560">Oxidoreductase</keyword>
<dbReference type="OrthoDB" id="406156at2759"/>
<dbReference type="InterPro" id="IPR027443">
    <property type="entry name" value="IPNS-like_sf"/>
</dbReference>
<dbReference type="Gene3D" id="2.60.120.330">
    <property type="entry name" value="B-lactam Antibiotic, Isopenicillin N Synthase, Chain"/>
    <property type="match status" value="1"/>
</dbReference>
<protein>
    <submittedName>
        <fullName evidence="7">Clavaminate synthase-like protein</fullName>
    </submittedName>
</protein>
<keyword evidence="2 5" id="KW-0479">Metal-binding</keyword>
<evidence type="ECO:0000256" key="3">
    <source>
        <dbReference type="ARBA" id="ARBA00023002"/>
    </source>
</evidence>